<dbReference type="GO" id="GO:0016787">
    <property type="term" value="F:hydrolase activity"/>
    <property type="evidence" value="ECO:0007669"/>
    <property type="project" value="UniProtKB-KW"/>
</dbReference>
<dbReference type="SUPFAM" id="SSF56601">
    <property type="entry name" value="beta-lactamase/transpeptidase-like"/>
    <property type="match status" value="1"/>
</dbReference>
<dbReference type="Pfam" id="PF00144">
    <property type="entry name" value="Beta-lactamase"/>
    <property type="match status" value="1"/>
</dbReference>
<evidence type="ECO:0000313" key="3">
    <source>
        <dbReference type="Proteomes" id="UP000028864"/>
    </source>
</evidence>
<dbReference type="InterPro" id="IPR001466">
    <property type="entry name" value="Beta-lactam-related"/>
</dbReference>
<dbReference type="PANTHER" id="PTHR43283">
    <property type="entry name" value="BETA-LACTAMASE-RELATED"/>
    <property type="match status" value="1"/>
</dbReference>
<dbReference type="InterPro" id="IPR012338">
    <property type="entry name" value="Beta-lactam/transpept-like"/>
</dbReference>
<name>A0AAV2WQJ8_MYCNE</name>
<dbReference type="Gene3D" id="3.40.710.10">
    <property type="entry name" value="DD-peptidase/beta-lactamase superfamily"/>
    <property type="match status" value="1"/>
</dbReference>
<sequence>MTDQTFMGIADMKLFSGVPQHENFSRIKDLLPTRAMAPSSAPNVWPQGDAITLPETYSFDGESRSTEQFLIDTDTAALLVLIDGVVRHERYLLTGGPGVQWLAMSVTKSFVSALVGIALAEGHIASIDDAISDYVPVRPGSAYDGVSIRHVLQMSSGARWNESYSDPASDSSRLAAVLAGFGTFDDFVATAVAETEPGSVCRYNSTDTQALGALVTRSTGRLLSEYMQEKLCEPLGMESPAQWIVDSAGMEMAFGGLNMTARDFARFGELYRNGGLWQGRQIIPADWVRDSVTIAAPHLAPGRPLVGPQALDMGYGYQWWLPVGDRGDYTAIGAYNQFVFVDPASRTTIVKLSANRRFGMSELESDSRVNENVALLRGIAAHLH</sequence>
<reference evidence="2" key="1">
    <citation type="submission" date="2014-05" db="EMBL/GenBank/DDBJ databases">
        <authorList>
            <person name="Urmite Genomes"/>
        </authorList>
    </citation>
    <scope>NUCLEOTIDE SEQUENCE</scope>
    <source>
        <strain evidence="2">DSM 44074</strain>
    </source>
</reference>
<dbReference type="AlphaFoldDB" id="A0AAV2WQJ8"/>
<keyword evidence="2" id="KW-0378">Hydrolase</keyword>
<proteinExistence type="predicted"/>
<reference evidence="2" key="2">
    <citation type="submission" date="2015-09" db="EMBL/GenBank/DDBJ databases">
        <title>Draft genome sequence of Mycobacterium neoaurum DSM 44074.</title>
        <authorList>
            <person name="Croce O."/>
            <person name="Robert C."/>
            <person name="Raoult D."/>
            <person name="Drancourt M."/>
        </authorList>
    </citation>
    <scope>NUCLEOTIDE SEQUENCE</scope>
    <source>
        <strain evidence="2">DSM 44074</strain>
    </source>
</reference>
<feature type="domain" description="Beta-lactamase-related" evidence="1">
    <location>
        <begin position="75"/>
        <end position="354"/>
    </location>
</feature>
<dbReference type="PANTHER" id="PTHR43283:SF14">
    <property type="entry name" value="BLL8153 PROTEIN"/>
    <property type="match status" value="1"/>
</dbReference>
<evidence type="ECO:0000259" key="1">
    <source>
        <dbReference type="Pfam" id="PF00144"/>
    </source>
</evidence>
<protein>
    <submittedName>
        <fullName evidence="2">Hydrolase</fullName>
    </submittedName>
</protein>
<gene>
    <name evidence="2" type="ORF">BN1047_04269</name>
</gene>
<dbReference type="InterPro" id="IPR050789">
    <property type="entry name" value="Diverse_Enzym_Activities"/>
</dbReference>
<accession>A0AAV2WQJ8</accession>
<dbReference type="RefSeq" id="WP_030134648.1">
    <property type="nucleotide sequence ID" value="NZ_LK021340.1"/>
</dbReference>
<dbReference type="EMBL" id="LK021340">
    <property type="protein sequence ID" value="CDQ46362.1"/>
    <property type="molecule type" value="Genomic_DNA"/>
</dbReference>
<evidence type="ECO:0000313" key="2">
    <source>
        <dbReference type="EMBL" id="CDQ46362.1"/>
    </source>
</evidence>
<dbReference type="Proteomes" id="UP000028864">
    <property type="component" value="Unassembled WGS sequence"/>
</dbReference>
<organism evidence="2 3">
    <name type="scientific">Mycolicibacterium neoaurum</name>
    <name type="common">Mycobacterium neoaurum</name>
    <dbReference type="NCBI Taxonomy" id="1795"/>
    <lineage>
        <taxon>Bacteria</taxon>
        <taxon>Bacillati</taxon>
        <taxon>Actinomycetota</taxon>
        <taxon>Actinomycetes</taxon>
        <taxon>Mycobacteriales</taxon>
        <taxon>Mycobacteriaceae</taxon>
        <taxon>Mycolicibacterium</taxon>
    </lineage>
</organism>